<evidence type="ECO:0000256" key="2">
    <source>
        <dbReference type="SAM" id="MobiDB-lite"/>
    </source>
</evidence>
<feature type="domain" description="MBG" evidence="4">
    <location>
        <begin position="2081"/>
        <end position="2153"/>
    </location>
</feature>
<feature type="domain" description="MBG" evidence="4">
    <location>
        <begin position="2163"/>
        <end position="2232"/>
    </location>
</feature>
<feature type="domain" description="MBG" evidence="4">
    <location>
        <begin position="1766"/>
        <end position="1828"/>
    </location>
</feature>
<accession>A0A0M2NLL1</accession>
<sequence length="2531" mass="273062">MKYSFEHGERSRRGKKKAAVVNKKTLRRLVGFVLVLVTLLAAFQTGVLAATGDTSASTVEVAAQSEGDASGAQDVQQGEVQQDEILDTSSVAQEYTVTLFVGDDQYLEPIAVQDGKIAQPDALAADKVPEGMAFKGWYTQKEDGEKFDAGRAITEDLKLYAQFEQVQDQEDEAAAMADPEGQLFVTLYVGGAAYGDRIPVFDGKINMPDAPDSSMWPQGASAFLGWFMDPELETAFDTEDVITEHINLYAKFEQQAVFVYFLDADNAVVKTLSAAPGDTVEEPNADDFIIAPDSRQFMYWADSETGDRFDFTAPLTKDVTLIPVFSSSWYAYFYSEGTQIEPVLVKDGEAVAKPETNPTREGYTFQHWSTVISGPEYDFTTPVTDTLRLHAVWKASEVSYSIIYWTEKPNISGTPSWPQDYVSYATGSGKTLAGTEITDITQTEAVGNMPGVQFFEYGKTIPTTIQGNGLSVVNVCYDRIVYTMQFILYSPYDSGANYGVGDSLTWEWLSASPQGWSGTKTFDNPDNKTVVYEFDAKYEQDISSLWPSFNVNTKLTNYKDGGVMEMQPTSWMSYTVRVGGAGVGDSMVTKRLTLSPDLIPNEAYKPGQRSALWYIQYDSTPMTVHVNYWFEALDGQEGESAVEEAKAYNGGLNSGIYGRKYVRDESLSQTLKLRKDDTLTAKDINGMIRGGYTDAVAQPDGSVRYDFYYNRSSLTLKYNSQGGSAISSVNNVKHGQDIKRYLPADPQKDGYTFAGWYYDSNYKNPVDWENDTVSTYIYGNNATVSRISEMTLFAKWESSANTVSFYDRQGSIAGGSPLDTQGVATGNYVNLSTPVTMTVDGMQYSLTANTSVPGYGEFIGWYWLQGTERMPFSADMPINKSYDLFALWKVGNGNFTITYDKGEAATGMVPVASGEYALGTQYKVAGNTGALSVDGKTFIGWKSSVDGKVYYAGTVMEVQGNTILTAQFAEKNSSYLMTYKPGYTGSSQQNVTSYVKKGTSTQLPNENTFTRPGFVFAGWESSQGGLYEAGTAYTPSGDETMTAKWTELFTVSFQAAGGGSLTGRASYANILEGTTWQAAGIVVPTPVAQDGYYFAGWDKEIPGQDSKVTANATYTAKFEQKTTVTITALSAGKPYDGQPLTANGVTEQSLAALKSGDTVEVSMKPDSTQTNAGSHANEIAQASIYRVINGVKTDVTKEYNVNAMPGTLTVDKMKVKVTPNNTGKTYGDPDQQSLTATTGATINGDTLHYTVTREAGEDVKDGGYQITITPGDNANYEIVPSAGVFTITKRDVKITADNKGKMFGTVEDPALTAVYTDPGTGTVPVYSLSRVAGETVGTYPITVTANPADNPNYNISTEPGTFRISPLTTQVAIIPQGNTKIYGDDEPELTAIVTGVPEGSPMPNYRLVRVPGGTVGTYKISVELLDGNENYGNIDTSATADFTITKKQASIEIAHAMREYGDQTEEVFHATVSGTINGDVLSYTLQREKADVKDVGRYMISAVLDETSAVNRNYNIEVTKNDFKIDPRPVTLTADDQSITYGDSDPSYTAKVTSGTLVGTDKLLYTFEREQGTDAGGYEIRVLAGSNPNYTVTPAPGTLTIGKKTITVTPKDTQTVYGDDFDLKRDVRIDADGLLAGDALNYDVVRTDPDNRNVGEYELTVNDGGNKNYIIETGKGKLEITQRPLTITPDNNTKAYGDPDPVPLTTVQMDNIVNGDKIDYTLSRVAGEMANIPYTISVNVNKAAYPNYNITLGTGKFTVTPLSTEITISPNNTSIFYGGDEPELDAKVTGIPEGETLNYTMKREAGTDAGTYRITVELGDNPNYDVSRISTTEGSFVIKPRPVTVKADDKTMEYGSTAIPELSATALANDQDANSMGLVGNDKLICDLDREAGKNAGSYTIHISARENKNYAITTKEGNFEITRKPITVAAGTYTKTYSDADPEFKATVSELVQGDVLTCLLQREPGQDAGKDYAIHPTVKADEVSKNYSITPADGKLTIDKKQITVTPNTAGKVYGDADPDSYGVNAPDLVTGDTLDYSVERVPGNDAGSYDLTLVPGENPNYDIVPGTGGTLVISPRPVTLSADNNGKIYGTDDPELTATVTNGTVIAGDTLNYTVARKAGDDADTYPIHVTAKAEENKNYTITVADGTFTISQKTIEAIIIPDNTGKVYGNADPELSAKVISPGGEAVDYTLSRTAGENAGGYEINVTLGDNNPNYNVQAIQLAKGTFTISPRPATVAAIDTAKAQGTQDPVLTANVTGLVGTDALNFSLARDAGEEPGTYAINVTLGDNPNYAVAATPGVLTITAGGTTGGGTTDTPEDGNTTPPADPGNAGGGTTATTPAAQTENANDPGVQDNTQTTTITENDTPLSDGGNASSPTVNIGDNKVPLMSNGTTPSWALLNLILAFLTGIIMFILLFTYFFSKDKEKEDDDEQKATRLQRTEDESSDRRIKRRGLVRILSIVVTLAAVLVFIFTEDITLPMVITDQWTWVMAAISVAQVVLAVFARKGHKENDGEDKEEPNPQMQNI</sequence>
<keyword evidence="3" id="KW-1133">Transmembrane helix</keyword>
<feature type="region of interest" description="Disordered" evidence="2">
    <location>
        <begin position="2309"/>
        <end position="2383"/>
    </location>
</feature>
<gene>
    <name evidence="5" type="ORF">CHK_1517</name>
</gene>
<feature type="domain" description="MBG" evidence="4">
    <location>
        <begin position="1216"/>
        <end position="1286"/>
    </location>
</feature>
<evidence type="ECO:0000313" key="5">
    <source>
        <dbReference type="EMBL" id="KKI51130.1"/>
    </source>
</evidence>
<dbReference type="STRING" id="270498.CHK_1517"/>
<feature type="compositionally biased region" description="Low complexity" evidence="2">
    <location>
        <begin position="2340"/>
        <end position="2370"/>
    </location>
</feature>
<dbReference type="InterPro" id="IPR042229">
    <property type="entry name" value="Listeria/Bacterioides_rpt_sf"/>
</dbReference>
<dbReference type="InterPro" id="IPR013378">
    <property type="entry name" value="InlB-like_B-rpt"/>
</dbReference>
<feature type="domain" description="MBG" evidence="4">
    <location>
        <begin position="1374"/>
        <end position="1432"/>
    </location>
</feature>
<dbReference type="InterPro" id="IPR041286">
    <property type="entry name" value="MBG_2"/>
</dbReference>
<feature type="domain" description="MBG" evidence="4">
    <location>
        <begin position="2239"/>
        <end position="2306"/>
    </location>
</feature>
<dbReference type="PATRIC" id="fig|270498.16.peg.957"/>
<dbReference type="Pfam" id="PF09479">
    <property type="entry name" value="Flg_new"/>
    <property type="match status" value="4"/>
</dbReference>
<organism evidence="5 6">
    <name type="scientific">Christensenella hongkongensis</name>
    <dbReference type="NCBI Taxonomy" id="270498"/>
    <lineage>
        <taxon>Bacteria</taxon>
        <taxon>Bacillati</taxon>
        <taxon>Bacillota</taxon>
        <taxon>Clostridia</taxon>
        <taxon>Christensenellales</taxon>
        <taxon>Christensenellaceae</taxon>
        <taxon>Christensenella</taxon>
    </lineage>
</organism>
<feature type="domain" description="MBG" evidence="4">
    <location>
        <begin position="2005"/>
        <end position="2074"/>
    </location>
</feature>
<feature type="domain" description="MBG" evidence="4">
    <location>
        <begin position="1927"/>
        <end position="1999"/>
    </location>
</feature>
<keyword evidence="3" id="KW-0472">Membrane</keyword>
<dbReference type="Gene3D" id="2.60.40.4270">
    <property type="entry name" value="Listeria-Bacteroides repeat domain"/>
    <property type="match status" value="4"/>
</dbReference>
<dbReference type="GO" id="GO:0030313">
    <property type="term" value="C:cell envelope"/>
    <property type="evidence" value="ECO:0007669"/>
    <property type="project" value="UniProtKB-SubCell"/>
</dbReference>
<reference evidence="5 6" key="1">
    <citation type="submission" date="2015-04" db="EMBL/GenBank/DDBJ databases">
        <title>Draft genome sequence of bacteremic isolate Catabacter hongkongensis type strain HKU16T.</title>
        <authorList>
            <person name="Lau S.K."/>
            <person name="Teng J.L."/>
            <person name="Huang Y."/>
            <person name="Curreem S.O."/>
            <person name="Tsui S.K."/>
            <person name="Woo P.C."/>
        </authorList>
    </citation>
    <scope>NUCLEOTIDE SEQUENCE [LARGE SCALE GENOMIC DNA]</scope>
    <source>
        <strain evidence="5 6">HKU16</strain>
    </source>
</reference>
<feature type="transmembrane region" description="Helical" evidence="3">
    <location>
        <begin position="2490"/>
        <end position="2509"/>
    </location>
</feature>
<dbReference type="EMBL" id="LAYJ01000088">
    <property type="protein sequence ID" value="KKI51130.1"/>
    <property type="molecule type" value="Genomic_DNA"/>
</dbReference>
<keyword evidence="3" id="KW-0812">Transmembrane</keyword>
<feature type="domain" description="MBG" evidence="4">
    <location>
        <begin position="1453"/>
        <end position="1523"/>
    </location>
</feature>
<feature type="domain" description="MBG" evidence="4">
    <location>
        <begin position="1606"/>
        <end position="1678"/>
    </location>
</feature>
<feature type="domain" description="MBG" evidence="4">
    <location>
        <begin position="1685"/>
        <end position="1758"/>
    </location>
</feature>
<feature type="domain" description="MBG" evidence="4">
    <location>
        <begin position="1843"/>
        <end position="1920"/>
    </location>
</feature>
<dbReference type="OrthoDB" id="9802773at2"/>
<name>A0A0M2NLL1_9FIRM</name>
<protein>
    <submittedName>
        <fullName evidence="5">Surface proteins containing Ig-like domains-like</fullName>
    </submittedName>
</protein>
<evidence type="ECO:0000313" key="6">
    <source>
        <dbReference type="Proteomes" id="UP000034076"/>
    </source>
</evidence>
<dbReference type="RefSeq" id="WP_046443378.1">
    <property type="nucleotide sequence ID" value="NZ_LAYJ01000088.1"/>
</dbReference>
<feature type="domain" description="MBG" evidence="4">
    <location>
        <begin position="1293"/>
        <end position="1362"/>
    </location>
</feature>
<evidence type="ECO:0000259" key="4">
    <source>
        <dbReference type="Pfam" id="PF18676"/>
    </source>
</evidence>
<keyword evidence="6" id="KW-1185">Reference proteome</keyword>
<feature type="transmembrane region" description="Helical" evidence="3">
    <location>
        <begin position="2401"/>
        <end position="2425"/>
    </location>
</feature>
<dbReference type="Proteomes" id="UP000034076">
    <property type="component" value="Unassembled WGS sequence"/>
</dbReference>
<feature type="transmembrane region" description="Helical" evidence="3">
    <location>
        <begin position="2459"/>
        <end position="2478"/>
    </location>
</feature>
<dbReference type="Pfam" id="PF18676">
    <property type="entry name" value="MBG_2"/>
    <property type="match status" value="14"/>
</dbReference>
<comment type="caution">
    <text evidence="5">The sequence shown here is derived from an EMBL/GenBank/DDBJ whole genome shotgun (WGS) entry which is preliminary data.</text>
</comment>
<proteinExistence type="predicted"/>
<evidence type="ECO:0000256" key="1">
    <source>
        <dbReference type="ARBA" id="ARBA00004196"/>
    </source>
</evidence>
<feature type="domain" description="MBG" evidence="4">
    <location>
        <begin position="1530"/>
        <end position="1600"/>
    </location>
</feature>
<evidence type="ECO:0000256" key="3">
    <source>
        <dbReference type="SAM" id="Phobius"/>
    </source>
</evidence>
<comment type="subcellular location">
    <subcellularLocation>
        <location evidence="1">Cell envelope</location>
    </subcellularLocation>
</comment>